<accession>A0A1E5G0J4</accession>
<protein>
    <recommendedName>
        <fullName evidence="2">Single-stranded-DNA-specific exonuclease RecJ</fullName>
    </recommendedName>
</protein>
<organism evidence="10 11">
    <name type="scientific">Desulfuribacillus alkaliarsenatis</name>
    <dbReference type="NCBI Taxonomy" id="766136"/>
    <lineage>
        <taxon>Bacteria</taxon>
        <taxon>Bacillati</taxon>
        <taxon>Bacillota</taxon>
        <taxon>Desulfuribacillia</taxon>
        <taxon>Desulfuribacillales</taxon>
        <taxon>Desulfuribacillaceae</taxon>
        <taxon>Desulfuribacillus</taxon>
    </lineage>
</organism>
<dbReference type="InterPro" id="IPR001667">
    <property type="entry name" value="DDH_dom"/>
</dbReference>
<evidence type="ECO:0000256" key="5">
    <source>
        <dbReference type="ARBA" id="ARBA00022839"/>
    </source>
</evidence>
<dbReference type="InterPro" id="IPR004610">
    <property type="entry name" value="RecJ"/>
</dbReference>
<dbReference type="Pfam" id="PF01368">
    <property type="entry name" value="DHH"/>
    <property type="match status" value="1"/>
</dbReference>
<dbReference type="Gene3D" id="3.90.1640.30">
    <property type="match status" value="1"/>
</dbReference>
<dbReference type="Pfam" id="PF17768">
    <property type="entry name" value="RecJ_OB"/>
    <property type="match status" value="1"/>
</dbReference>
<dbReference type="RefSeq" id="WP_069643840.1">
    <property type="nucleotide sequence ID" value="NZ_MIJE01000032.1"/>
</dbReference>
<feature type="domain" description="RecJ OB" evidence="9">
    <location>
        <begin position="454"/>
        <end position="555"/>
    </location>
</feature>
<dbReference type="Proteomes" id="UP000094296">
    <property type="component" value="Unassembled WGS sequence"/>
</dbReference>
<dbReference type="PANTHER" id="PTHR30255:SF2">
    <property type="entry name" value="SINGLE-STRANDED-DNA-SPECIFIC EXONUCLEASE RECJ"/>
    <property type="match status" value="1"/>
</dbReference>
<dbReference type="OrthoDB" id="9809852at2"/>
<dbReference type="InterPro" id="IPR018779">
    <property type="entry name" value="RecJ_C"/>
</dbReference>
<feature type="domain" description="DHHA1" evidence="7">
    <location>
        <begin position="333"/>
        <end position="427"/>
    </location>
</feature>
<dbReference type="SUPFAM" id="SSF64182">
    <property type="entry name" value="DHH phosphoesterases"/>
    <property type="match status" value="1"/>
</dbReference>
<evidence type="ECO:0000256" key="2">
    <source>
        <dbReference type="ARBA" id="ARBA00019841"/>
    </source>
</evidence>
<name>A0A1E5G0J4_9FIRM</name>
<gene>
    <name evidence="10" type="ORF">BHF68_09280</name>
</gene>
<evidence type="ECO:0000313" key="11">
    <source>
        <dbReference type="Proteomes" id="UP000094296"/>
    </source>
</evidence>
<sequence>MLNSRKKWRLPDTYYQDGSMAEYILRERGYTIPVDDFITVSEEKLLSPYLMKGMKKAVSRIQIAIEKQEHILIYGDYDADGVTATSLLYLILKDLGAKVSYYIPNRFEEGYGLHIEAIKKAKVNGISLIITVDTGISAITEIEFANQQQIDVIITDHHEPLVEIPDAYCILNPKYAPCEYPEASLAGVGVACKLATALLGQLPIDYIDIVALGTVADLVPLVGENRILVALGLQKLNQQPSVGMSALIQVTNLNNKTITSGHLGFQLGPRINASGRLETATDSVDLLISEELDKALLIAEKLHNINEKRQALVDDTYRQVEEILLAEDQYLKNNNVIVLANENWNHGVIGIVASRIIETYYRPVILISLEDGIGKGSARSIEGFHMFNALQGCESLLDKYGGHAMAAGLTIQAENIPMLRNKLNELAGNQLSEEDYLPTVATDIVLTIPEVVIQQTEISTVEQLAPFGMGHAQPKVVVSGAKCIGLRTIGKENNHIKFTFGAGHYKLDVIGFRWTDKISSIENTEILADLRFELLGDLSINCWKDKQNPQLNLQDSVVSPIQFAESEEQAKKITKVLQEHFFNVQCISTSSMQEQQILKLCTEIYTEKVYVNPLQHKCIYVIIVDTKVEQLLQKSYRQPNREEFSTVYKIIASEQLVEKGNLIDKCAKLGIAEEFCNYILAVFEELEFIAIKNAEIKLSANPQKRKLEESKFYLEMLRKSMMFKKHMNY</sequence>
<dbReference type="GO" id="GO:0006281">
    <property type="term" value="P:DNA repair"/>
    <property type="evidence" value="ECO:0007669"/>
    <property type="project" value="InterPro"/>
</dbReference>
<dbReference type="InterPro" id="IPR041122">
    <property type="entry name" value="RecJ_OB"/>
</dbReference>
<dbReference type="GO" id="GO:0008409">
    <property type="term" value="F:5'-3' exonuclease activity"/>
    <property type="evidence" value="ECO:0007669"/>
    <property type="project" value="InterPro"/>
</dbReference>
<dbReference type="GO" id="GO:0006310">
    <property type="term" value="P:DNA recombination"/>
    <property type="evidence" value="ECO:0007669"/>
    <property type="project" value="InterPro"/>
</dbReference>
<dbReference type="InterPro" id="IPR051673">
    <property type="entry name" value="SSDNA_exonuclease_RecJ"/>
</dbReference>
<keyword evidence="4" id="KW-0378">Hydrolase</keyword>
<dbReference type="Gene3D" id="3.10.310.30">
    <property type="match status" value="1"/>
</dbReference>
<feature type="domain" description="DDH" evidence="6">
    <location>
        <begin position="70"/>
        <end position="214"/>
    </location>
</feature>
<dbReference type="EMBL" id="MIJE01000032">
    <property type="protein sequence ID" value="OEF96334.1"/>
    <property type="molecule type" value="Genomic_DNA"/>
</dbReference>
<proteinExistence type="inferred from homology"/>
<dbReference type="STRING" id="766136.BHF68_09280"/>
<reference evidence="10 11" key="1">
    <citation type="submission" date="2016-09" db="EMBL/GenBank/DDBJ databases">
        <title>Draft genome sequence for the type strain of Desulfuribacillus alkaliarsenatis AHT28, an obligately anaerobic, sulfidogenic bacterium isolated from Russian soda lake sediments.</title>
        <authorList>
            <person name="Abin C.A."/>
            <person name="Hollibaugh J.T."/>
        </authorList>
    </citation>
    <scope>NUCLEOTIDE SEQUENCE [LARGE SCALE GENOMIC DNA]</scope>
    <source>
        <strain evidence="10 11">AHT28</strain>
    </source>
</reference>
<comment type="caution">
    <text evidence="10">The sequence shown here is derived from an EMBL/GenBank/DDBJ whole genome shotgun (WGS) entry which is preliminary data.</text>
</comment>
<feature type="domain" description="Single-stranded-DNA-specific exonuclease RecJ C-terminal" evidence="8">
    <location>
        <begin position="637"/>
        <end position="721"/>
    </location>
</feature>
<dbReference type="Pfam" id="PF02272">
    <property type="entry name" value="DHHA1"/>
    <property type="match status" value="1"/>
</dbReference>
<keyword evidence="11" id="KW-1185">Reference proteome</keyword>
<dbReference type="Pfam" id="PF10141">
    <property type="entry name" value="ssDNA-exonuc_C"/>
    <property type="match status" value="1"/>
</dbReference>
<dbReference type="AlphaFoldDB" id="A0A1E5G0J4"/>
<evidence type="ECO:0000259" key="7">
    <source>
        <dbReference type="Pfam" id="PF02272"/>
    </source>
</evidence>
<evidence type="ECO:0000256" key="3">
    <source>
        <dbReference type="ARBA" id="ARBA00022722"/>
    </source>
</evidence>
<dbReference type="PANTHER" id="PTHR30255">
    <property type="entry name" value="SINGLE-STRANDED-DNA-SPECIFIC EXONUCLEASE RECJ"/>
    <property type="match status" value="1"/>
</dbReference>
<evidence type="ECO:0000259" key="6">
    <source>
        <dbReference type="Pfam" id="PF01368"/>
    </source>
</evidence>
<comment type="similarity">
    <text evidence="1">Belongs to the RecJ family.</text>
</comment>
<dbReference type="InterPro" id="IPR038763">
    <property type="entry name" value="DHH_sf"/>
</dbReference>
<evidence type="ECO:0000259" key="9">
    <source>
        <dbReference type="Pfam" id="PF17768"/>
    </source>
</evidence>
<keyword evidence="5 10" id="KW-0269">Exonuclease</keyword>
<evidence type="ECO:0000256" key="1">
    <source>
        <dbReference type="ARBA" id="ARBA00005915"/>
    </source>
</evidence>
<dbReference type="NCBIfam" id="TIGR00644">
    <property type="entry name" value="recJ"/>
    <property type="match status" value="1"/>
</dbReference>
<evidence type="ECO:0000313" key="10">
    <source>
        <dbReference type="EMBL" id="OEF96334.1"/>
    </source>
</evidence>
<keyword evidence="3" id="KW-0540">Nuclease</keyword>
<dbReference type="GO" id="GO:0003676">
    <property type="term" value="F:nucleic acid binding"/>
    <property type="evidence" value="ECO:0007669"/>
    <property type="project" value="InterPro"/>
</dbReference>
<evidence type="ECO:0000259" key="8">
    <source>
        <dbReference type="Pfam" id="PF10141"/>
    </source>
</evidence>
<dbReference type="InterPro" id="IPR003156">
    <property type="entry name" value="DHHA1_dom"/>
</dbReference>
<evidence type="ECO:0000256" key="4">
    <source>
        <dbReference type="ARBA" id="ARBA00022801"/>
    </source>
</evidence>